<evidence type="ECO:0000256" key="1">
    <source>
        <dbReference type="SAM" id="MobiDB-lite"/>
    </source>
</evidence>
<gene>
    <name evidence="2" type="ORF">PENTCL1PPCAC_8717</name>
</gene>
<protein>
    <submittedName>
        <fullName evidence="2">Uncharacterized protein</fullName>
    </submittedName>
</protein>
<reference evidence="2" key="1">
    <citation type="submission" date="2023-10" db="EMBL/GenBank/DDBJ databases">
        <title>Genome assembly of Pristionchus species.</title>
        <authorList>
            <person name="Yoshida K."/>
            <person name="Sommer R.J."/>
        </authorList>
    </citation>
    <scope>NUCLEOTIDE SEQUENCE</scope>
    <source>
        <strain evidence="2">RS0144</strain>
    </source>
</reference>
<feature type="region of interest" description="Disordered" evidence="1">
    <location>
        <begin position="63"/>
        <end position="93"/>
    </location>
</feature>
<dbReference type="AlphaFoldDB" id="A0AAV5SUT8"/>
<evidence type="ECO:0000313" key="3">
    <source>
        <dbReference type="Proteomes" id="UP001432027"/>
    </source>
</evidence>
<accession>A0AAV5SUT8</accession>
<organism evidence="2 3">
    <name type="scientific">Pristionchus entomophagus</name>
    <dbReference type="NCBI Taxonomy" id="358040"/>
    <lineage>
        <taxon>Eukaryota</taxon>
        <taxon>Metazoa</taxon>
        <taxon>Ecdysozoa</taxon>
        <taxon>Nematoda</taxon>
        <taxon>Chromadorea</taxon>
        <taxon>Rhabditida</taxon>
        <taxon>Rhabditina</taxon>
        <taxon>Diplogasteromorpha</taxon>
        <taxon>Diplogasteroidea</taxon>
        <taxon>Neodiplogasteridae</taxon>
        <taxon>Pristionchus</taxon>
    </lineage>
</organism>
<evidence type="ECO:0000313" key="2">
    <source>
        <dbReference type="EMBL" id="GMS86542.1"/>
    </source>
</evidence>
<dbReference type="Proteomes" id="UP001432027">
    <property type="component" value="Unassembled WGS sequence"/>
</dbReference>
<name>A0AAV5SUT8_9BILA</name>
<sequence length="93" mass="10151">QKINTAIINELRLEIAELRRTERMSKTDEYDDLPPPPSTFLAANPTTVVDSVSVAPEFAPPFVSIPAPPPPPQTAQPQSGESFIRSAKPDLLE</sequence>
<feature type="non-terminal residue" evidence="2">
    <location>
        <position position="93"/>
    </location>
</feature>
<proteinExistence type="predicted"/>
<feature type="non-terminal residue" evidence="2">
    <location>
        <position position="1"/>
    </location>
</feature>
<comment type="caution">
    <text evidence="2">The sequence shown here is derived from an EMBL/GenBank/DDBJ whole genome shotgun (WGS) entry which is preliminary data.</text>
</comment>
<dbReference type="EMBL" id="BTSX01000002">
    <property type="protein sequence ID" value="GMS86542.1"/>
    <property type="molecule type" value="Genomic_DNA"/>
</dbReference>
<keyword evidence="3" id="KW-1185">Reference proteome</keyword>